<dbReference type="GO" id="GO:0042910">
    <property type="term" value="F:xenobiotic transmembrane transporter activity"/>
    <property type="evidence" value="ECO:0007669"/>
    <property type="project" value="TreeGrafter"/>
</dbReference>
<dbReference type="SUPFAM" id="SSF82714">
    <property type="entry name" value="Multidrug efflux transporter AcrB TolC docking domain, DN and DC subdomains"/>
    <property type="match status" value="1"/>
</dbReference>
<dbReference type="Pfam" id="PF00873">
    <property type="entry name" value="ACR_tran"/>
    <property type="match status" value="1"/>
</dbReference>
<keyword evidence="1" id="KW-0472">Membrane</keyword>
<keyword evidence="3" id="KW-1185">Reference proteome</keyword>
<dbReference type="KEGG" id="uli:ETAA1_33190"/>
<keyword evidence="1" id="KW-1133">Transmembrane helix</keyword>
<dbReference type="Gene3D" id="1.20.1640.10">
    <property type="entry name" value="Multidrug efflux transporter AcrB transmembrane domain"/>
    <property type="match status" value="1"/>
</dbReference>
<dbReference type="PANTHER" id="PTHR32063">
    <property type="match status" value="1"/>
</dbReference>
<dbReference type="InterPro" id="IPR027463">
    <property type="entry name" value="AcrB_DN_DC_subdom"/>
</dbReference>
<feature type="transmembrane region" description="Helical" evidence="1">
    <location>
        <begin position="112"/>
        <end position="131"/>
    </location>
</feature>
<organism evidence="2 3">
    <name type="scientific">Urbifossiella limnaea</name>
    <dbReference type="NCBI Taxonomy" id="2528023"/>
    <lineage>
        <taxon>Bacteria</taxon>
        <taxon>Pseudomonadati</taxon>
        <taxon>Planctomycetota</taxon>
        <taxon>Planctomycetia</taxon>
        <taxon>Gemmatales</taxon>
        <taxon>Gemmataceae</taxon>
        <taxon>Urbifossiella</taxon>
    </lineage>
</organism>
<dbReference type="PANTHER" id="PTHR32063:SF24">
    <property type="entry name" value="CATION EFFLUX SYSTEM (ACRB_ACRD_ACRF FAMILY)"/>
    <property type="match status" value="1"/>
</dbReference>
<protein>
    <submittedName>
        <fullName evidence="2">Cobalt-zinc-cadmium resistance protein CzcA</fullName>
    </submittedName>
</protein>
<name>A0A517XV13_9BACT</name>
<feature type="transmembrane region" description="Helical" evidence="1">
    <location>
        <begin position="140"/>
        <end position="160"/>
    </location>
</feature>
<dbReference type="EMBL" id="CP036273">
    <property type="protein sequence ID" value="QDU21352.1"/>
    <property type="molecule type" value="Genomic_DNA"/>
</dbReference>
<dbReference type="RefSeq" id="WP_238389229.1">
    <property type="nucleotide sequence ID" value="NZ_CP036273.1"/>
</dbReference>
<keyword evidence="1" id="KW-0812">Transmembrane</keyword>
<dbReference type="InterPro" id="IPR001036">
    <property type="entry name" value="Acrflvin-R"/>
</dbReference>
<feature type="transmembrane region" description="Helical" evidence="1">
    <location>
        <begin position="245"/>
        <end position="268"/>
    </location>
</feature>
<evidence type="ECO:0000313" key="3">
    <source>
        <dbReference type="Proteomes" id="UP000319576"/>
    </source>
</evidence>
<dbReference type="SUPFAM" id="SSF82866">
    <property type="entry name" value="Multidrug efflux transporter AcrB transmembrane domain"/>
    <property type="match status" value="1"/>
</dbReference>
<dbReference type="Proteomes" id="UP000319576">
    <property type="component" value="Chromosome"/>
</dbReference>
<proteinExistence type="predicted"/>
<feature type="transmembrane region" description="Helical" evidence="1">
    <location>
        <begin position="166"/>
        <end position="193"/>
    </location>
</feature>
<dbReference type="Gene3D" id="3.30.2090.10">
    <property type="entry name" value="Multidrug efflux transporter AcrB TolC docking domain, DN and DC subdomains"/>
    <property type="match status" value="1"/>
</dbReference>
<gene>
    <name evidence="2" type="primary">czcA_1</name>
    <name evidence="2" type="ORF">ETAA1_33190</name>
</gene>
<evidence type="ECO:0000256" key="1">
    <source>
        <dbReference type="SAM" id="Phobius"/>
    </source>
</evidence>
<evidence type="ECO:0000313" key="2">
    <source>
        <dbReference type="EMBL" id="QDU21352.1"/>
    </source>
</evidence>
<reference evidence="2 3" key="1">
    <citation type="submission" date="2019-02" db="EMBL/GenBank/DDBJ databases">
        <title>Deep-cultivation of Planctomycetes and their phenomic and genomic characterization uncovers novel biology.</title>
        <authorList>
            <person name="Wiegand S."/>
            <person name="Jogler M."/>
            <person name="Boedeker C."/>
            <person name="Pinto D."/>
            <person name="Vollmers J."/>
            <person name="Rivas-Marin E."/>
            <person name="Kohn T."/>
            <person name="Peeters S.H."/>
            <person name="Heuer A."/>
            <person name="Rast P."/>
            <person name="Oberbeckmann S."/>
            <person name="Bunk B."/>
            <person name="Jeske O."/>
            <person name="Meyerdierks A."/>
            <person name="Storesund J.E."/>
            <person name="Kallscheuer N."/>
            <person name="Luecker S."/>
            <person name="Lage O.M."/>
            <person name="Pohl T."/>
            <person name="Merkel B.J."/>
            <person name="Hornburger P."/>
            <person name="Mueller R.-W."/>
            <person name="Bruemmer F."/>
            <person name="Labrenz M."/>
            <person name="Spormann A.M."/>
            <person name="Op den Camp H."/>
            <person name="Overmann J."/>
            <person name="Amann R."/>
            <person name="Jetten M.S.M."/>
            <person name="Mascher T."/>
            <person name="Medema M.H."/>
            <person name="Devos D.P."/>
            <person name="Kaster A.-K."/>
            <person name="Ovreas L."/>
            <person name="Rohde M."/>
            <person name="Galperin M.Y."/>
            <person name="Jogler C."/>
        </authorList>
    </citation>
    <scope>NUCLEOTIDE SEQUENCE [LARGE SCALE GENOMIC DNA]</scope>
    <source>
        <strain evidence="2 3">ETA_A1</strain>
    </source>
</reference>
<dbReference type="GO" id="GO:0005886">
    <property type="term" value="C:plasma membrane"/>
    <property type="evidence" value="ECO:0007669"/>
    <property type="project" value="TreeGrafter"/>
</dbReference>
<sequence length="280" mass="29833">MSVFRGELQFPVQVRLGPDWRDRLDAIRQIRVTDKAGRPVPLEQLAALKLEEGPAQISRDAIRRRIVIPCNVRGRDLAGFVGEARAAVDREVTLPTGYTVAWGGTFKNLQEASARLAVAVPVALVMIFVLLHSTFNSAKLALLIFLNVPMASTGGVFALWLRGLPFSISAGVGFIALFGVAVLNGVVLVTYIVDLRKAGRDPAAAAFDGSMMRLRPVLMTASVATLGVIPMAVSAGSGAEVQRPLATVVIGGRVTSTLLTLFVIPAVYRWFDPSSGQAAA</sequence>
<dbReference type="Gene3D" id="3.30.70.1440">
    <property type="entry name" value="Multidrug efflux transporter AcrB pore domain"/>
    <property type="match status" value="1"/>
</dbReference>
<feature type="transmembrane region" description="Helical" evidence="1">
    <location>
        <begin position="214"/>
        <end position="233"/>
    </location>
</feature>
<dbReference type="AlphaFoldDB" id="A0A517XV13"/>
<accession>A0A517XV13</accession>